<feature type="transmembrane region" description="Helical" evidence="7">
    <location>
        <begin position="432"/>
        <end position="454"/>
    </location>
</feature>
<feature type="transmembrane region" description="Helical" evidence="7">
    <location>
        <begin position="218"/>
        <end position="238"/>
    </location>
</feature>
<keyword evidence="10" id="KW-1185">Reference proteome</keyword>
<evidence type="ECO:0000256" key="5">
    <source>
        <dbReference type="ARBA" id="ARBA00023136"/>
    </source>
</evidence>
<feature type="region of interest" description="Disordered" evidence="6">
    <location>
        <begin position="1"/>
        <end position="52"/>
    </location>
</feature>
<keyword evidence="3 7" id="KW-0812">Transmembrane</keyword>
<dbReference type="InterPro" id="IPR011701">
    <property type="entry name" value="MFS"/>
</dbReference>
<feature type="transmembrane region" description="Helical" evidence="7">
    <location>
        <begin position="102"/>
        <end position="121"/>
    </location>
</feature>
<dbReference type="Gene3D" id="1.20.1250.20">
    <property type="entry name" value="MFS general substrate transporter like domains"/>
    <property type="match status" value="1"/>
</dbReference>
<feature type="transmembrane region" description="Helical" evidence="7">
    <location>
        <begin position="155"/>
        <end position="177"/>
    </location>
</feature>
<dbReference type="Pfam" id="PF07690">
    <property type="entry name" value="MFS_1"/>
    <property type="match status" value="1"/>
</dbReference>
<feature type="transmembrane region" description="Helical" evidence="7">
    <location>
        <begin position="466"/>
        <end position="488"/>
    </location>
</feature>
<evidence type="ECO:0000256" key="3">
    <source>
        <dbReference type="ARBA" id="ARBA00022692"/>
    </source>
</evidence>
<evidence type="ECO:0000259" key="8">
    <source>
        <dbReference type="PROSITE" id="PS50850"/>
    </source>
</evidence>
<dbReference type="InterPro" id="IPR020846">
    <property type="entry name" value="MFS_dom"/>
</dbReference>
<evidence type="ECO:0000256" key="4">
    <source>
        <dbReference type="ARBA" id="ARBA00022989"/>
    </source>
</evidence>
<dbReference type="Proteomes" id="UP000766486">
    <property type="component" value="Unassembled WGS sequence"/>
</dbReference>
<feature type="compositionally biased region" description="Polar residues" evidence="6">
    <location>
        <begin position="23"/>
        <end position="38"/>
    </location>
</feature>
<evidence type="ECO:0000313" key="10">
    <source>
        <dbReference type="Proteomes" id="UP000766486"/>
    </source>
</evidence>
<dbReference type="CDD" id="cd17323">
    <property type="entry name" value="MFS_Tpo1_MDR_like"/>
    <property type="match status" value="1"/>
</dbReference>
<name>A0ABY6V6I0_BIOOC</name>
<keyword evidence="4 7" id="KW-1133">Transmembrane helix</keyword>
<reference evidence="9 10" key="1">
    <citation type="submission" date="2019-06" db="EMBL/GenBank/DDBJ databases">
        <authorList>
            <person name="Broberg M."/>
        </authorList>
    </citation>
    <scope>NUCLEOTIDE SEQUENCE [LARGE SCALE GENOMIC DNA]</scope>
</reference>
<evidence type="ECO:0000256" key="1">
    <source>
        <dbReference type="ARBA" id="ARBA00004141"/>
    </source>
</evidence>
<evidence type="ECO:0000313" key="9">
    <source>
        <dbReference type="EMBL" id="VUC38083.1"/>
    </source>
</evidence>
<organism evidence="9 10">
    <name type="scientific">Bionectria ochroleuca</name>
    <name type="common">Gliocladium roseum</name>
    <dbReference type="NCBI Taxonomy" id="29856"/>
    <lineage>
        <taxon>Eukaryota</taxon>
        <taxon>Fungi</taxon>
        <taxon>Dikarya</taxon>
        <taxon>Ascomycota</taxon>
        <taxon>Pezizomycotina</taxon>
        <taxon>Sordariomycetes</taxon>
        <taxon>Hypocreomycetidae</taxon>
        <taxon>Hypocreales</taxon>
        <taxon>Bionectriaceae</taxon>
        <taxon>Clonostachys</taxon>
    </lineage>
</organism>
<dbReference type="PANTHER" id="PTHR23502">
    <property type="entry name" value="MAJOR FACILITATOR SUPERFAMILY"/>
    <property type="match status" value="1"/>
</dbReference>
<comment type="subcellular location">
    <subcellularLocation>
        <location evidence="1">Membrane</location>
        <topology evidence="1">Multi-pass membrane protein</topology>
    </subcellularLocation>
</comment>
<dbReference type="PANTHER" id="PTHR23502:SF68">
    <property type="entry name" value="MULTIDRUG TRANSPORTER, PUTATIVE (AFU_ORTHOLOGUE AFUA_3G01120)-RELATED"/>
    <property type="match status" value="1"/>
</dbReference>
<comment type="caution">
    <text evidence="9">The sequence shown here is derived from an EMBL/GenBank/DDBJ whole genome shotgun (WGS) entry which is preliminary data.</text>
</comment>
<gene>
    <name evidence="9" type="ORF">CLO192961_LOCUS493542</name>
</gene>
<sequence>MEKQQEGPFVGPLPDKQDLDLETGSTDINSQAPQSSDPNIVDWDGPDDPKNPMNWPARKKNILVALISMITFITPLASSVFAPAINQVMAEFKSTDEQLASFIVSVYLLGFCFGPLVLAPLSEMYGRLWIYHICNVLFIVFNVACALSPNLAGLIVFRFLAGVFGCCPLTLGAGSIADIIPQERRGAAMAFWAMGPIIGPIVGPIAGGYLTQAKDWRWTFWVVAMLSGVITIIGIVFMRETYAYTILEKKTKKLRKETGNDKLRSAADTGVTPQELFRTSIIRPTKMLLFSPIVLLLSLYMAIIYGYLYLLFTALPTLYAKQYGFSTGSIGLTYIGSGVGSILGLALSGGLSDRLMKRLTAKNGGEPKPEYRLPTMIIASFFIPLGLFVYGWTAEKNMHWILPIVGMGFLGFGMMCAFMGISVYIVDAYTRYAASAMSATTVLRSLVGALLPLVGGRMYNTLGYGWGTSLLAFIAVAMIPVPVIFLMYGERIRQKTFFNVQIY</sequence>
<evidence type="ECO:0000256" key="7">
    <source>
        <dbReference type="SAM" id="Phobius"/>
    </source>
</evidence>
<feature type="transmembrane region" description="Helical" evidence="7">
    <location>
        <begin position="332"/>
        <end position="352"/>
    </location>
</feature>
<feature type="transmembrane region" description="Helical" evidence="7">
    <location>
        <begin position="189"/>
        <end position="212"/>
    </location>
</feature>
<dbReference type="PROSITE" id="PS50850">
    <property type="entry name" value="MFS"/>
    <property type="match status" value="1"/>
</dbReference>
<dbReference type="SUPFAM" id="SSF103473">
    <property type="entry name" value="MFS general substrate transporter"/>
    <property type="match status" value="1"/>
</dbReference>
<evidence type="ECO:0000256" key="2">
    <source>
        <dbReference type="ARBA" id="ARBA00008335"/>
    </source>
</evidence>
<accession>A0ABY6V6I0</accession>
<feature type="transmembrane region" description="Helical" evidence="7">
    <location>
        <begin position="128"/>
        <end position="149"/>
    </location>
</feature>
<evidence type="ECO:0000256" key="6">
    <source>
        <dbReference type="SAM" id="MobiDB-lite"/>
    </source>
</evidence>
<dbReference type="EMBL" id="CABFNS010001099">
    <property type="protein sequence ID" value="VUC38083.1"/>
    <property type="molecule type" value="Genomic_DNA"/>
</dbReference>
<protein>
    <recommendedName>
        <fullName evidence="8">Major facilitator superfamily (MFS) profile domain-containing protein</fullName>
    </recommendedName>
</protein>
<feature type="transmembrane region" description="Helical" evidence="7">
    <location>
        <begin position="62"/>
        <end position="82"/>
    </location>
</feature>
<keyword evidence="5 7" id="KW-0472">Membrane</keyword>
<proteinExistence type="inferred from homology"/>
<feature type="transmembrane region" description="Helical" evidence="7">
    <location>
        <begin position="400"/>
        <end position="425"/>
    </location>
</feature>
<feature type="domain" description="Major facilitator superfamily (MFS) profile" evidence="8">
    <location>
        <begin position="63"/>
        <end position="492"/>
    </location>
</feature>
<feature type="transmembrane region" description="Helical" evidence="7">
    <location>
        <begin position="288"/>
        <end position="312"/>
    </location>
</feature>
<dbReference type="InterPro" id="IPR036259">
    <property type="entry name" value="MFS_trans_sf"/>
</dbReference>
<comment type="similarity">
    <text evidence="2">Belongs to the major facilitator superfamily.</text>
</comment>
<feature type="transmembrane region" description="Helical" evidence="7">
    <location>
        <begin position="373"/>
        <end position="394"/>
    </location>
</feature>